<evidence type="ECO:0000256" key="3">
    <source>
        <dbReference type="RuleBase" id="RU003718"/>
    </source>
</evidence>
<sequence>MHLTVSLSLPSFSNALTDLRSRFDLVALLVDLFSVDALEFAKKLEISSFVFFASSAANLSFLLYLPALDEILSADDGGDLSKPVKLPGSSIAIPAKHLPDMVHDRSTPYYKTMLHLCKGLHKADTILVNTFSELEPEAMKTFAEINPNLPVYSVGPVIQSGSTTRENGPGSECLDWLDKQPRNSVLYVCFGSGGSLSYEQTAELAWGLEMSGERFMWVVRPPSGSSISTYLSADKDRSNDPLKFLPDGFVDRVKDRGFLVQSWCPQIDVLKHEATGGFLTHCGWSSTVESLIYGKPTIAWPLFADQPVNAMMLTDVLKVAVTPKGDEDGIVKREEVSRCVKCVLESEEGKEMYKRVQMIKDAANTALGEKGSSRKNLENVVNLTMLA</sequence>
<reference evidence="4" key="1">
    <citation type="submission" date="2020-09" db="EMBL/GenBank/DDBJ databases">
        <title>Genome-Enabled Discovery of Anthraquinone Biosynthesis in Senna tora.</title>
        <authorList>
            <person name="Kang S.-H."/>
            <person name="Pandey R.P."/>
            <person name="Lee C.-M."/>
            <person name="Sim J.-S."/>
            <person name="Jeong J.-T."/>
            <person name="Choi B.-S."/>
            <person name="Jung M."/>
            <person name="Ginzburg D."/>
            <person name="Zhao K."/>
            <person name="Won S.Y."/>
            <person name="Oh T.-J."/>
            <person name="Yu Y."/>
            <person name="Kim N.-H."/>
            <person name="Lee O.R."/>
            <person name="Lee T.-H."/>
            <person name="Bashyal P."/>
            <person name="Kim T.-S."/>
            <person name="Lee W.-H."/>
            <person name="Kawkins C."/>
            <person name="Kim C.-K."/>
            <person name="Kim J.S."/>
            <person name="Ahn B.O."/>
            <person name="Rhee S.Y."/>
            <person name="Sohng J.K."/>
        </authorList>
    </citation>
    <scope>NUCLEOTIDE SEQUENCE</scope>
    <source>
        <tissue evidence="4">Leaf</tissue>
    </source>
</reference>
<dbReference type="SUPFAM" id="SSF53756">
    <property type="entry name" value="UDP-Glycosyltransferase/glycogen phosphorylase"/>
    <property type="match status" value="1"/>
</dbReference>
<dbReference type="InterPro" id="IPR002213">
    <property type="entry name" value="UDP_glucos_trans"/>
</dbReference>
<dbReference type="Proteomes" id="UP000634136">
    <property type="component" value="Unassembled WGS sequence"/>
</dbReference>
<dbReference type="InterPro" id="IPR035595">
    <property type="entry name" value="UDP_glycos_trans_CS"/>
</dbReference>
<name>A0A834XIJ1_9FABA</name>
<evidence type="ECO:0000313" key="4">
    <source>
        <dbReference type="EMBL" id="KAF7844954.1"/>
    </source>
</evidence>
<proteinExistence type="inferred from homology"/>
<dbReference type="FunFam" id="3.40.50.2000:FF:000060">
    <property type="entry name" value="Glycosyltransferase"/>
    <property type="match status" value="1"/>
</dbReference>
<dbReference type="OrthoDB" id="1418030at2759"/>
<gene>
    <name evidence="4" type="ORF">G2W53_001859</name>
</gene>
<keyword evidence="5" id="KW-1185">Reference proteome</keyword>
<dbReference type="PANTHER" id="PTHR48045:SF11">
    <property type="entry name" value="UDP-GLYCOSYLTRANSFERASE 72B1"/>
    <property type="match status" value="1"/>
</dbReference>
<dbReference type="GO" id="GO:0008194">
    <property type="term" value="F:UDP-glycosyltransferase activity"/>
    <property type="evidence" value="ECO:0007669"/>
    <property type="project" value="InterPro"/>
</dbReference>
<evidence type="ECO:0000256" key="1">
    <source>
        <dbReference type="ARBA" id="ARBA00009995"/>
    </source>
</evidence>
<dbReference type="PROSITE" id="PS00375">
    <property type="entry name" value="UDPGT"/>
    <property type="match status" value="1"/>
</dbReference>
<keyword evidence="2 3" id="KW-0808">Transferase</keyword>
<evidence type="ECO:0000256" key="2">
    <source>
        <dbReference type="ARBA" id="ARBA00022679"/>
    </source>
</evidence>
<organism evidence="4 5">
    <name type="scientific">Senna tora</name>
    <dbReference type="NCBI Taxonomy" id="362788"/>
    <lineage>
        <taxon>Eukaryota</taxon>
        <taxon>Viridiplantae</taxon>
        <taxon>Streptophyta</taxon>
        <taxon>Embryophyta</taxon>
        <taxon>Tracheophyta</taxon>
        <taxon>Spermatophyta</taxon>
        <taxon>Magnoliopsida</taxon>
        <taxon>eudicotyledons</taxon>
        <taxon>Gunneridae</taxon>
        <taxon>Pentapetalae</taxon>
        <taxon>rosids</taxon>
        <taxon>fabids</taxon>
        <taxon>Fabales</taxon>
        <taxon>Fabaceae</taxon>
        <taxon>Caesalpinioideae</taxon>
        <taxon>Cassia clade</taxon>
        <taxon>Senna</taxon>
    </lineage>
</organism>
<keyword evidence="3" id="KW-0328">Glycosyltransferase</keyword>
<accession>A0A834XIJ1</accession>
<evidence type="ECO:0000313" key="5">
    <source>
        <dbReference type="Proteomes" id="UP000634136"/>
    </source>
</evidence>
<comment type="similarity">
    <text evidence="1 3">Belongs to the UDP-glycosyltransferase family.</text>
</comment>
<protein>
    <submittedName>
        <fullName evidence="4">Hydroquinone glucosyltransferase-like</fullName>
    </submittedName>
</protein>
<dbReference type="EMBL" id="JAAIUW010000001">
    <property type="protein sequence ID" value="KAF7844954.1"/>
    <property type="molecule type" value="Genomic_DNA"/>
</dbReference>
<dbReference type="AlphaFoldDB" id="A0A834XIJ1"/>
<comment type="caution">
    <text evidence="4">The sequence shown here is derived from an EMBL/GenBank/DDBJ whole genome shotgun (WGS) entry which is preliminary data.</text>
</comment>
<dbReference type="Gene3D" id="3.40.50.2000">
    <property type="entry name" value="Glycogen Phosphorylase B"/>
    <property type="match status" value="2"/>
</dbReference>
<dbReference type="PANTHER" id="PTHR48045">
    <property type="entry name" value="UDP-GLYCOSYLTRANSFERASE 72B1"/>
    <property type="match status" value="1"/>
</dbReference>
<dbReference type="Pfam" id="PF00201">
    <property type="entry name" value="UDPGT"/>
    <property type="match status" value="1"/>
</dbReference>
<dbReference type="CDD" id="cd03784">
    <property type="entry name" value="GT1_Gtf-like"/>
    <property type="match status" value="1"/>
</dbReference>